<reference evidence="1" key="1">
    <citation type="submission" date="2007-07" db="EMBL/GenBank/DDBJ databases">
        <title>PCAP assembly of the Caenorhabditis remanei genome.</title>
        <authorList>
            <consortium name="The Caenorhabditis remanei Sequencing Consortium"/>
            <person name="Wilson R.K."/>
        </authorList>
    </citation>
    <scope>NUCLEOTIDE SEQUENCE [LARGE SCALE GENOMIC DNA]</scope>
    <source>
        <strain evidence="1">PB4641</strain>
    </source>
</reference>
<proteinExistence type="predicted"/>
<dbReference type="HOGENOM" id="CLU_1200804_0_0_1"/>
<accession>E3NJ36</accession>
<evidence type="ECO:0000313" key="1">
    <source>
        <dbReference type="EMBL" id="EFO99655.1"/>
    </source>
</evidence>
<organism evidence="2">
    <name type="scientific">Caenorhabditis remanei</name>
    <name type="common">Caenorhabditis vulgaris</name>
    <dbReference type="NCBI Taxonomy" id="31234"/>
    <lineage>
        <taxon>Eukaryota</taxon>
        <taxon>Metazoa</taxon>
        <taxon>Ecdysozoa</taxon>
        <taxon>Nematoda</taxon>
        <taxon>Chromadorea</taxon>
        <taxon>Rhabditida</taxon>
        <taxon>Rhabditina</taxon>
        <taxon>Rhabditomorpha</taxon>
        <taxon>Rhabditoidea</taxon>
        <taxon>Rhabditidae</taxon>
        <taxon>Peloderinae</taxon>
        <taxon>Caenorhabditis</taxon>
    </lineage>
</organism>
<dbReference type="InParanoid" id="E3NJ36"/>
<keyword evidence="2" id="KW-1185">Reference proteome</keyword>
<dbReference type="AlphaFoldDB" id="E3NJ36"/>
<protein>
    <submittedName>
        <fullName evidence="1">Uncharacterized protein</fullName>
    </submittedName>
</protein>
<evidence type="ECO:0000313" key="2">
    <source>
        <dbReference type="Proteomes" id="UP000008281"/>
    </source>
</evidence>
<sequence>MEETLKQVQTMVSHIQNMIIHTDNTMMSLERKIGEEFKQLNERLDVMEAYLKSTDQDVAFMAREMSNQQDQAVLVVGPPALSDEMIKRDPEREVIIQMDPEEEDGVQMEEEWSGCYNTKNLGDWGYALCKNDVAQDIVKWWCGMINRQIDFNNHEGRGPLTFNQSVGYVKKSSKRNPNSPPVNANQRVVLASMNSPQGNNLNTTNTGILRLMAHFGNKHGKYDEFTIIFMK</sequence>
<gene>
    <name evidence="1" type="ORF">CRE_24276</name>
</gene>
<dbReference type="Proteomes" id="UP000008281">
    <property type="component" value="Unassembled WGS sequence"/>
</dbReference>
<dbReference type="EMBL" id="DS268723">
    <property type="protein sequence ID" value="EFO99655.1"/>
    <property type="molecule type" value="Genomic_DNA"/>
</dbReference>
<name>E3NJ36_CAERE</name>